<evidence type="ECO:0000256" key="2">
    <source>
        <dbReference type="ARBA" id="ARBA00008676"/>
    </source>
</evidence>
<dbReference type="EC" id="2.1.2.11" evidence="3"/>
<evidence type="ECO:0000256" key="4">
    <source>
        <dbReference type="ARBA" id="ARBA00022679"/>
    </source>
</evidence>
<sequence>MTNLSLAAKRRRSEPISMVTAYTTPSALHVDRAEIDILLVGDSLAMVELGMETTQGVGMDEMIHHCKAVSRGAKYCMMVGDMPFGSYEVNDDDALRNAYRFVKEGGMDAVKLEGCRPETVKKIVDGGVAVMGHVGLTPQAISVIGGFRAQGRTAVKARQLVDDALKLQDAGCFAIVLECVPEPVARAVTNALTIPTIGIGAGSGTTGQVLVYHDMLGMTSHPHHKQFVPKFCKQYADIGETIRKGLEDFKREVEEGEFPSSEFSPYVMGEEELETFNKMMLEDEAEREEKKGRTEKNLRDKDEYEVLKLYGDK</sequence>
<dbReference type="InterPro" id="IPR003700">
    <property type="entry name" value="Pantoate_hydroxy_MeTrfase"/>
</dbReference>
<evidence type="ECO:0000313" key="7">
    <source>
        <dbReference type="Proteomes" id="UP001165082"/>
    </source>
</evidence>
<evidence type="ECO:0000256" key="3">
    <source>
        <dbReference type="ARBA" id="ARBA00012618"/>
    </source>
</evidence>
<dbReference type="OrthoDB" id="425211at2759"/>
<comment type="caution">
    <text evidence="6">The sequence shown here is derived from an EMBL/GenBank/DDBJ whole genome shotgun (WGS) entry which is preliminary data.</text>
</comment>
<dbReference type="AlphaFoldDB" id="A0A9W7F6H1"/>
<organism evidence="6 7">
    <name type="scientific">Triparma retinervis</name>
    <dbReference type="NCBI Taxonomy" id="2557542"/>
    <lineage>
        <taxon>Eukaryota</taxon>
        <taxon>Sar</taxon>
        <taxon>Stramenopiles</taxon>
        <taxon>Ochrophyta</taxon>
        <taxon>Bolidophyceae</taxon>
        <taxon>Parmales</taxon>
        <taxon>Triparmaceae</taxon>
        <taxon>Triparma</taxon>
    </lineage>
</organism>
<dbReference type="CDD" id="cd06557">
    <property type="entry name" value="KPHMT-like"/>
    <property type="match status" value="1"/>
</dbReference>
<dbReference type="PANTHER" id="PTHR20881">
    <property type="entry name" value="3-METHYL-2-OXOBUTANOATE HYDROXYMETHYLTRANSFERASE"/>
    <property type="match status" value="1"/>
</dbReference>
<dbReference type="PIRSF" id="PIRSF000388">
    <property type="entry name" value="Pantoate_hydroxy_MeTrfase"/>
    <property type="match status" value="1"/>
</dbReference>
<proteinExistence type="inferred from homology"/>
<reference evidence="6" key="1">
    <citation type="submission" date="2022-07" db="EMBL/GenBank/DDBJ databases">
        <title>Genome analysis of Parmales, a sister group of diatoms, reveals the evolutionary specialization of diatoms from phago-mixotrophs to photoautotrophs.</title>
        <authorList>
            <person name="Ban H."/>
            <person name="Sato S."/>
            <person name="Yoshikawa S."/>
            <person name="Kazumasa Y."/>
            <person name="Nakamura Y."/>
            <person name="Ichinomiya M."/>
            <person name="Saitoh K."/>
            <person name="Sato N."/>
            <person name="Blanc-Mathieu R."/>
            <person name="Endo H."/>
            <person name="Kuwata A."/>
            <person name="Ogata H."/>
        </authorList>
    </citation>
    <scope>NUCLEOTIDE SEQUENCE</scope>
</reference>
<comment type="pathway">
    <text evidence="1">Cofactor biosynthesis; (R)-pantothenate biosynthesis; (R)-pantoate from 3-methyl-2-oxobutanoate: step 1/2.</text>
</comment>
<protein>
    <recommendedName>
        <fullName evidence="3">3-methyl-2-oxobutanoate hydroxymethyltransferase</fullName>
        <ecNumber evidence="3">2.1.2.11</ecNumber>
    </recommendedName>
</protein>
<keyword evidence="4" id="KW-0808">Transferase</keyword>
<dbReference type="GO" id="GO:0005739">
    <property type="term" value="C:mitochondrion"/>
    <property type="evidence" value="ECO:0007669"/>
    <property type="project" value="TreeGrafter"/>
</dbReference>
<dbReference type="FunFam" id="3.20.20.60:FF:000003">
    <property type="entry name" value="3-methyl-2-oxobutanoate hydroxymethyltransferase"/>
    <property type="match status" value="1"/>
</dbReference>
<keyword evidence="7" id="KW-1185">Reference proteome</keyword>
<comment type="catalytic activity">
    <reaction evidence="5">
        <text>(6R)-5,10-methylene-5,6,7,8-tetrahydrofolate + 3-methyl-2-oxobutanoate + H2O = 2-dehydropantoate + (6S)-5,6,7,8-tetrahydrofolate</text>
        <dbReference type="Rhea" id="RHEA:11824"/>
        <dbReference type="ChEBI" id="CHEBI:11561"/>
        <dbReference type="ChEBI" id="CHEBI:11851"/>
        <dbReference type="ChEBI" id="CHEBI:15377"/>
        <dbReference type="ChEBI" id="CHEBI:15636"/>
        <dbReference type="ChEBI" id="CHEBI:57453"/>
        <dbReference type="EC" id="2.1.2.11"/>
    </reaction>
</comment>
<dbReference type="PANTHER" id="PTHR20881:SF0">
    <property type="entry name" value="3-METHYL-2-OXOBUTANOATE HYDROXYMETHYLTRANSFERASE"/>
    <property type="match status" value="1"/>
</dbReference>
<gene>
    <name evidence="6" type="ORF">TrRE_jg5010</name>
</gene>
<dbReference type="InterPro" id="IPR015813">
    <property type="entry name" value="Pyrv/PenolPyrv_kinase-like_dom"/>
</dbReference>
<name>A0A9W7F6H1_9STRA</name>
<dbReference type="Pfam" id="PF02548">
    <property type="entry name" value="Pantoate_transf"/>
    <property type="match status" value="1"/>
</dbReference>
<dbReference type="GO" id="GO:0015940">
    <property type="term" value="P:pantothenate biosynthetic process"/>
    <property type="evidence" value="ECO:0007669"/>
    <property type="project" value="InterPro"/>
</dbReference>
<evidence type="ECO:0000313" key="6">
    <source>
        <dbReference type="EMBL" id="GMI04256.1"/>
    </source>
</evidence>
<dbReference type="HAMAP" id="MF_00156">
    <property type="entry name" value="PanB"/>
    <property type="match status" value="1"/>
</dbReference>
<dbReference type="EMBL" id="BRXZ01000069">
    <property type="protein sequence ID" value="GMI04256.1"/>
    <property type="molecule type" value="Genomic_DNA"/>
</dbReference>
<dbReference type="NCBIfam" id="TIGR00222">
    <property type="entry name" value="panB"/>
    <property type="match status" value="1"/>
</dbReference>
<dbReference type="SUPFAM" id="SSF51621">
    <property type="entry name" value="Phosphoenolpyruvate/pyruvate domain"/>
    <property type="match status" value="1"/>
</dbReference>
<dbReference type="Proteomes" id="UP001165082">
    <property type="component" value="Unassembled WGS sequence"/>
</dbReference>
<dbReference type="GO" id="GO:0003864">
    <property type="term" value="F:3-methyl-2-oxobutanoate hydroxymethyltransferase activity"/>
    <property type="evidence" value="ECO:0007669"/>
    <property type="project" value="UniProtKB-EC"/>
</dbReference>
<dbReference type="GO" id="GO:0000287">
    <property type="term" value="F:magnesium ion binding"/>
    <property type="evidence" value="ECO:0007669"/>
    <property type="project" value="TreeGrafter"/>
</dbReference>
<evidence type="ECO:0000256" key="5">
    <source>
        <dbReference type="ARBA" id="ARBA00049172"/>
    </source>
</evidence>
<accession>A0A9W7F6H1</accession>
<dbReference type="Gene3D" id="3.20.20.60">
    <property type="entry name" value="Phosphoenolpyruvate-binding domains"/>
    <property type="match status" value="1"/>
</dbReference>
<dbReference type="NCBIfam" id="NF001452">
    <property type="entry name" value="PRK00311.1"/>
    <property type="match status" value="1"/>
</dbReference>
<dbReference type="InterPro" id="IPR040442">
    <property type="entry name" value="Pyrv_kinase-like_dom_sf"/>
</dbReference>
<comment type="similarity">
    <text evidence="2">Belongs to the PanB family.</text>
</comment>
<evidence type="ECO:0000256" key="1">
    <source>
        <dbReference type="ARBA" id="ARBA00005033"/>
    </source>
</evidence>